<dbReference type="AlphaFoldDB" id="A0A7X2Z7C8"/>
<protein>
    <submittedName>
        <fullName evidence="1">Uncharacterized protein</fullName>
    </submittedName>
</protein>
<dbReference type="EMBL" id="WNZX01000002">
    <property type="protein sequence ID" value="MUG69649.1"/>
    <property type="molecule type" value="Genomic_DNA"/>
</dbReference>
<dbReference type="Proteomes" id="UP000450917">
    <property type="component" value="Unassembled WGS sequence"/>
</dbReference>
<dbReference type="RefSeq" id="WP_127605758.1">
    <property type="nucleotide sequence ID" value="NZ_JARTHJ010000236.1"/>
</dbReference>
<gene>
    <name evidence="1" type="ORF">GNP93_03045</name>
</gene>
<proteinExistence type="predicted"/>
<comment type="caution">
    <text evidence="1">The sequence shown here is derived from an EMBL/GenBank/DDBJ whole genome shotgun (WGS) entry which is preliminary data.</text>
</comment>
<evidence type="ECO:0000313" key="1">
    <source>
        <dbReference type="EMBL" id="MUG69649.1"/>
    </source>
</evidence>
<reference evidence="1 2" key="1">
    <citation type="submission" date="2019-11" db="EMBL/GenBank/DDBJ databases">
        <title>Draft genome sequences of five Paenibacillus species of dairy origin.</title>
        <authorList>
            <person name="Olajide A.M."/>
            <person name="Chen S."/>
            <person name="Lapointe G."/>
        </authorList>
    </citation>
    <scope>NUCLEOTIDE SEQUENCE [LARGE SCALE GENOMIC DNA]</scope>
    <source>
        <strain evidence="1 2">2CS3</strain>
    </source>
</reference>
<evidence type="ECO:0000313" key="2">
    <source>
        <dbReference type="Proteomes" id="UP000450917"/>
    </source>
</evidence>
<accession>A0A7X2Z7C8</accession>
<sequence length="90" mass="10192">MAYNPQVVDAKIVSHNPKNGLFEIVAQMKDRTVCRLIYEKDASGQPRPTHINRLLKEPCPICRKDFLCNCMSKFKETISSQALEKAGTPQ</sequence>
<name>A0A7X2Z7C8_9BACL</name>
<keyword evidence="2" id="KW-1185">Reference proteome</keyword>
<organism evidence="1 2">
    <name type="scientific">Paenibacillus validus</name>
    <dbReference type="NCBI Taxonomy" id="44253"/>
    <lineage>
        <taxon>Bacteria</taxon>
        <taxon>Bacillati</taxon>
        <taxon>Bacillota</taxon>
        <taxon>Bacilli</taxon>
        <taxon>Bacillales</taxon>
        <taxon>Paenibacillaceae</taxon>
        <taxon>Paenibacillus</taxon>
    </lineage>
</organism>